<dbReference type="Gene3D" id="1.10.287.130">
    <property type="match status" value="1"/>
</dbReference>
<dbReference type="Proteomes" id="UP000178651">
    <property type="component" value="Unassembled WGS sequence"/>
</dbReference>
<keyword evidence="2" id="KW-0812">Transmembrane</keyword>
<feature type="transmembrane region" description="Helical" evidence="2">
    <location>
        <begin position="98"/>
        <end position="118"/>
    </location>
</feature>
<feature type="transmembrane region" description="Helical" evidence="2">
    <location>
        <begin position="202"/>
        <end position="222"/>
    </location>
</feature>
<dbReference type="Pfam" id="PF16927">
    <property type="entry name" value="HisKA_7TM"/>
    <property type="match status" value="1"/>
</dbReference>
<dbReference type="SUPFAM" id="SSF47384">
    <property type="entry name" value="Homodimeric domain of signal transducing histidine kinase"/>
    <property type="match status" value="1"/>
</dbReference>
<feature type="domain" description="Signal transduction histidine kinase dimerisation/phosphoacceptor" evidence="3">
    <location>
        <begin position="324"/>
        <end position="390"/>
    </location>
</feature>
<proteinExistence type="predicted"/>
<evidence type="ECO:0000256" key="1">
    <source>
        <dbReference type="SAM" id="Coils"/>
    </source>
</evidence>
<dbReference type="GO" id="GO:0000155">
    <property type="term" value="F:phosphorelay sensor kinase activity"/>
    <property type="evidence" value="ECO:0007669"/>
    <property type="project" value="InterPro"/>
</dbReference>
<feature type="coiled-coil region" evidence="1">
    <location>
        <begin position="283"/>
        <end position="324"/>
    </location>
</feature>
<feature type="transmembrane region" description="Helical" evidence="2">
    <location>
        <begin position="6"/>
        <end position="24"/>
    </location>
</feature>
<dbReference type="EMBL" id="MHIU01000007">
    <property type="protein sequence ID" value="OGY58073.1"/>
    <property type="molecule type" value="Genomic_DNA"/>
</dbReference>
<keyword evidence="2" id="KW-0472">Membrane</keyword>
<dbReference type="InterPro" id="IPR003661">
    <property type="entry name" value="HisK_dim/P_dom"/>
</dbReference>
<dbReference type="InterPro" id="IPR036097">
    <property type="entry name" value="HisK_dim/P_sf"/>
</dbReference>
<name>A0A1G1Z0B3_9BACT</name>
<evidence type="ECO:0000313" key="4">
    <source>
        <dbReference type="EMBL" id="OGY58073.1"/>
    </source>
</evidence>
<evidence type="ECO:0000259" key="3">
    <source>
        <dbReference type="SMART" id="SM00388"/>
    </source>
</evidence>
<dbReference type="CDD" id="cd00082">
    <property type="entry name" value="HisKA"/>
    <property type="match status" value="1"/>
</dbReference>
<feature type="transmembrane region" description="Helical" evidence="2">
    <location>
        <begin position="176"/>
        <end position="196"/>
    </location>
</feature>
<keyword evidence="2" id="KW-1133">Transmembrane helix</keyword>
<gene>
    <name evidence="4" type="ORF">A3D47_02060</name>
</gene>
<reference evidence="4 5" key="1">
    <citation type="journal article" date="2016" name="Nat. Commun.">
        <title>Thousands of microbial genomes shed light on interconnected biogeochemical processes in an aquifer system.</title>
        <authorList>
            <person name="Anantharaman K."/>
            <person name="Brown C.T."/>
            <person name="Hug L.A."/>
            <person name="Sharon I."/>
            <person name="Castelle C.J."/>
            <person name="Probst A.J."/>
            <person name="Thomas B.C."/>
            <person name="Singh A."/>
            <person name="Wilkins M.J."/>
            <person name="Karaoz U."/>
            <person name="Brodie E.L."/>
            <person name="Williams K.H."/>
            <person name="Hubbard S.S."/>
            <person name="Banfield J.F."/>
        </authorList>
    </citation>
    <scope>NUCLEOTIDE SEQUENCE [LARGE SCALE GENOMIC DNA]</scope>
</reference>
<keyword evidence="1" id="KW-0175">Coiled coil</keyword>
<dbReference type="AlphaFoldDB" id="A0A1G1Z0B3"/>
<feature type="transmembrane region" description="Helical" evidence="2">
    <location>
        <begin position="231"/>
        <end position="250"/>
    </location>
</feature>
<protein>
    <recommendedName>
        <fullName evidence="3">Signal transduction histidine kinase dimerisation/phosphoacceptor domain-containing protein</fullName>
    </recommendedName>
</protein>
<feature type="transmembrane region" description="Helical" evidence="2">
    <location>
        <begin position="256"/>
        <end position="277"/>
    </location>
</feature>
<dbReference type="SMART" id="SM00388">
    <property type="entry name" value="HisKA"/>
    <property type="match status" value="1"/>
</dbReference>
<evidence type="ECO:0000256" key="2">
    <source>
        <dbReference type="SAM" id="Phobius"/>
    </source>
</evidence>
<dbReference type="PANTHER" id="PTHR45530">
    <property type="entry name" value="SENSORY TRANSDUCTION HISTIDINE KINASE"/>
    <property type="match status" value="1"/>
</dbReference>
<evidence type="ECO:0000313" key="5">
    <source>
        <dbReference type="Proteomes" id="UP000178651"/>
    </source>
</evidence>
<comment type="caution">
    <text evidence="4">The sequence shown here is derived from an EMBL/GenBank/DDBJ whole genome shotgun (WGS) entry which is preliminary data.</text>
</comment>
<dbReference type="InterPro" id="IPR031621">
    <property type="entry name" value="HisKA_7TM"/>
</dbReference>
<feature type="transmembrane region" description="Helical" evidence="2">
    <location>
        <begin position="36"/>
        <end position="55"/>
    </location>
</feature>
<dbReference type="Pfam" id="PF00512">
    <property type="entry name" value="HisKA"/>
    <property type="match status" value="1"/>
</dbReference>
<dbReference type="PANTHER" id="PTHR45530:SF3">
    <property type="entry name" value="TWO-COMPONENT SYSTEM NARL FAMILY SENSOR HISTIDINE KINASE BARA"/>
    <property type="match status" value="1"/>
</dbReference>
<sequence length="398" mass="44945">MNIYALSGLFTVMTGLTIAPLIFLNSRKRDRFVNGLWLLLNIAISLYGLGIYISANSPDYDTGLLGWRIAYTGVTLIPALLLHHAYRFTGAEIKRRTLVVLYGLSLLFLYLSLTTPHFFELRSVFGFWYPDALPPDKIANISYLSFIAYFFLLGLATIHKVWRVRAAATGERRTHLTLFLVAIIVGWGGGSYSFLPTFRVDAFPYFNISIPIYQIIIAYAIVRYGLFHTKVITAEVLAAFIAVMFLATAFAPPSVVLQGVLFVGLVATLVISIRSALSETKAREELKYLNEHLQQKVDEQTKEVKRAYEVEKKARQDLEELDKTKDQFILTTQHHLRTPLTIIKGYLAVLKNDGSLSEENKSSIDKVTDSTETLSKFVNELLQVTELKVTKDEKEKRG</sequence>
<accession>A0A1G1Z0B3</accession>
<feature type="transmembrane region" description="Helical" evidence="2">
    <location>
        <begin position="138"/>
        <end position="156"/>
    </location>
</feature>
<organism evidence="4 5">
    <name type="scientific">Candidatus Colwellbacteria bacterium RIFCSPHIGHO2_02_FULL_43_15</name>
    <dbReference type="NCBI Taxonomy" id="1797686"/>
    <lineage>
        <taxon>Bacteria</taxon>
        <taxon>Candidatus Colwelliibacteriota</taxon>
    </lineage>
</organism>
<feature type="transmembrane region" description="Helical" evidence="2">
    <location>
        <begin position="67"/>
        <end position="86"/>
    </location>
</feature>